<proteinExistence type="predicted"/>
<dbReference type="RefSeq" id="WP_110667479.1">
    <property type="nucleotide sequence ID" value="NZ_PYBW01000028.1"/>
</dbReference>
<gene>
    <name evidence="2" type="ORF">C7C46_08750</name>
</gene>
<evidence type="ECO:0000313" key="3">
    <source>
        <dbReference type="Proteomes" id="UP000248039"/>
    </source>
</evidence>
<protein>
    <submittedName>
        <fullName evidence="2">Uncharacterized protein</fullName>
    </submittedName>
</protein>
<organism evidence="2 3">
    <name type="scientific">Streptomyces tateyamensis</name>
    <dbReference type="NCBI Taxonomy" id="565073"/>
    <lineage>
        <taxon>Bacteria</taxon>
        <taxon>Bacillati</taxon>
        <taxon>Actinomycetota</taxon>
        <taxon>Actinomycetes</taxon>
        <taxon>Kitasatosporales</taxon>
        <taxon>Streptomycetaceae</taxon>
        <taxon>Streptomyces</taxon>
    </lineage>
</organism>
<keyword evidence="1" id="KW-1133">Transmembrane helix</keyword>
<feature type="transmembrane region" description="Helical" evidence="1">
    <location>
        <begin position="33"/>
        <end position="53"/>
    </location>
</feature>
<keyword evidence="1" id="KW-0812">Transmembrane</keyword>
<evidence type="ECO:0000256" key="1">
    <source>
        <dbReference type="SAM" id="Phobius"/>
    </source>
</evidence>
<dbReference type="OrthoDB" id="940913at2"/>
<keyword evidence="3" id="KW-1185">Reference proteome</keyword>
<name>A0A2V4P0Y1_9ACTN</name>
<feature type="transmembrane region" description="Helical" evidence="1">
    <location>
        <begin position="6"/>
        <end position="26"/>
    </location>
</feature>
<dbReference type="AlphaFoldDB" id="A0A2V4P0Y1"/>
<keyword evidence="1" id="KW-0472">Membrane</keyword>
<accession>A0A2V4P0Y1</accession>
<sequence>MVPQLALGGLVAGAVPVVATPPVLGLTANRRNLAVMCFVGASVAFAVGMVLQLSGPYSGVMGVQPTACSLALVRYDQIDSDSRTA</sequence>
<dbReference type="EMBL" id="PYBW01000028">
    <property type="protein sequence ID" value="PYC83417.1"/>
    <property type="molecule type" value="Genomic_DNA"/>
</dbReference>
<evidence type="ECO:0000313" key="2">
    <source>
        <dbReference type="EMBL" id="PYC83417.1"/>
    </source>
</evidence>
<dbReference type="Proteomes" id="UP000248039">
    <property type="component" value="Unassembled WGS sequence"/>
</dbReference>
<comment type="caution">
    <text evidence="2">The sequence shown here is derived from an EMBL/GenBank/DDBJ whole genome shotgun (WGS) entry which is preliminary data.</text>
</comment>
<reference evidence="2 3" key="1">
    <citation type="submission" date="2018-03" db="EMBL/GenBank/DDBJ databases">
        <title>Bioinformatic expansion and discovery of thiopeptide antibiotics.</title>
        <authorList>
            <person name="Schwalen C.J."/>
            <person name="Hudson G.A."/>
            <person name="Mitchell D.A."/>
        </authorList>
    </citation>
    <scope>NUCLEOTIDE SEQUENCE [LARGE SCALE GENOMIC DNA]</scope>
    <source>
        <strain evidence="2 3">ATCC 21389</strain>
    </source>
</reference>